<evidence type="ECO:0000256" key="1">
    <source>
        <dbReference type="ARBA" id="ARBA00007837"/>
    </source>
</evidence>
<dbReference type="InterPro" id="IPR013815">
    <property type="entry name" value="ATP_grasp_subdomain_1"/>
</dbReference>
<dbReference type="SUPFAM" id="SSF52009">
    <property type="entry name" value="Phosphohistidine domain"/>
    <property type="match status" value="1"/>
</dbReference>
<dbReference type="PANTHER" id="PTHR43615:SF1">
    <property type="entry name" value="PPDK_N DOMAIN-CONTAINING PROTEIN"/>
    <property type="match status" value="1"/>
</dbReference>
<dbReference type="PANTHER" id="PTHR43615">
    <property type="entry name" value="PHOSPHOENOLPYRUVATE SYNTHASE-RELATED"/>
    <property type="match status" value="1"/>
</dbReference>
<evidence type="ECO:0000313" key="6">
    <source>
        <dbReference type="Proteomes" id="UP001148838"/>
    </source>
</evidence>
<protein>
    <recommendedName>
        <fullName evidence="7">Phosphoenolpyruvate synthase</fullName>
    </recommendedName>
</protein>
<dbReference type="Gene3D" id="3.30.1490.20">
    <property type="entry name" value="ATP-grasp fold, A domain"/>
    <property type="match status" value="1"/>
</dbReference>
<proteinExistence type="inferred from homology"/>
<dbReference type="Pfam" id="PF01326">
    <property type="entry name" value="PPDK_N"/>
    <property type="match status" value="1"/>
</dbReference>
<dbReference type="InterPro" id="IPR051549">
    <property type="entry name" value="PEP_Utilizing_Enz"/>
</dbReference>
<sequence length="1060" mass="116683">MLSLEQRLIGVLLYFLFLKVLIVMPSTDAMFCSSSAVFGHVYKPDGCHSSIDSCDISLPNLGNHPKWIPQNTMLRFSAGGNNYTAGIHTIPDSTATVYGGRPWDYEAHLSVFRCIVNSKQGAGTAAFWYRYFGACPDFPSTSLPILKEPTLRSDAEVPFVIDFKDRQCGNSALVGGKGSSLGLMASLEEGKLSAVIPPGFCLTVAALEKQMLEFSQLQEAVTTLQLVSSMATVLGDIQEQCNRTVTLFESTAVTETVTSEVSDHLQRLLDSTTEPQLLAVRSSAVGEDSEDMSAAGQNATLLGVRCELMDVLEAIQHCWASLYTFQSLQYRRQHGQPLQVGMGVVVQLMVPADTAGVLFTWHPTTGNPQHMLITANYGLGESVVSAQVEPDTILLIRDEEGQLFMKEGRCGNKAHMVTLSDQGGVTAEPLDREKVSQLCLTNDDALLIGQLGLQVEQVFGGPRDIEWAISKGQMYLLQARPITSLDSWSDFELLHELDTPILTDSEVLTTANVGEVFPGAITPLSQSITTRSSDLAPRHGLPYRPGYHYSSNVVTSSYHGMINVLNTMLRSVGSTITLGDKVVDLAVYGHLVTTPELLELAIERNGALSSFGRFCLVLKIMKDMILKGRVVQRAEKLTLQFVLEPRYYRYAKSLYSSISNSLHLLAEVAECHGDTSRIGLFTQVLTISVLTEGNEELTPDHYSDVALLLSSCSDVISAEIPAALEDLASSIDVTGKMVEFCKVPPSQAIQWLEKNCPKVFVKLNKFLLLHGHRSIKEFELMTETWGMKPEILIKTLQTMLQNSVTSRVHKSTKKTLKDEELLSQLKTVKKWGTRMALSWLLSMCRSTVTGRESNKDCYITITHKLRMAYRQLAYLMAKEGRIPDSQLLFFFTHYELGVLLRTRNPSLISKAIRRRRLFPQWEQLVFPEIIRGVPAPMSTESLTSSRRPGALGVRLVGTSVCSGTVLGRAFVVTDLDQIGSLKAGDILITHSTDVGWSPYFPLLGGIVTELGGLISHDSDVWYSFFSFSTGAVVAREYGLPCIVGCQNATRILNTGRSECS</sequence>
<evidence type="ECO:0000259" key="3">
    <source>
        <dbReference type="Pfam" id="PF00391"/>
    </source>
</evidence>
<comment type="similarity">
    <text evidence="1">Belongs to the PEP-utilizing enzyme family.</text>
</comment>
<evidence type="ECO:0000313" key="5">
    <source>
        <dbReference type="EMBL" id="KAJ4449028.1"/>
    </source>
</evidence>
<dbReference type="Gene3D" id="3.50.30.10">
    <property type="entry name" value="Phosphohistidine domain"/>
    <property type="match status" value="2"/>
</dbReference>
<dbReference type="Gene3D" id="3.30.470.20">
    <property type="entry name" value="ATP-grasp fold, B domain"/>
    <property type="match status" value="1"/>
</dbReference>
<keyword evidence="6" id="KW-1185">Reference proteome</keyword>
<dbReference type="Pfam" id="PF00391">
    <property type="entry name" value="PEP-utilizers"/>
    <property type="match status" value="2"/>
</dbReference>
<comment type="caution">
    <text evidence="5">The sequence shown here is derived from an EMBL/GenBank/DDBJ whole genome shotgun (WGS) entry which is preliminary data.</text>
</comment>
<dbReference type="SUPFAM" id="SSF56059">
    <property type="entry name" value="Glutathione synthetase ATP-binding domain-like"/>
    <property type="match status" value="1"/>
</dbReference>
<organism evidence="5 6">
    <name type="scientific">Periplaneta americana</name>
    <name type="common">American cockroach</name>
    <name type="synonym">Blatta americana</name>
    <dbReference type="NCBI Taxonomy" id="6978"/>
    <lineage>
        <taxon>Eukaryota</taxon>
        <taxon>Metazoa</taxon>
        <taxon>Ecdysozoa</taxon>
        <taxon>Arthropoda</taxon>
        <taxon>Hexapoda</taxon>
        <taxon>Insecta</taxon>
        <taxon>Pterygota</taxon>
        <taxon>Neoptera</taxon>
        <taxon>Polyneoptera</taxon>
        <taxon>Dictyoptera</taxon>
        <taxon>Blattodea</taxon>
        <taxon>Blattoidea</taxon>
        <taxon>Blattidae</taxon>
        <taxon>Blattinae</taxon>
        <taxon>Periplaneta</taxon>
    </lineage>
</organism>
<dbReference type="InterPro" id="IPR008279">
    <property type="entry name" value="PEP-util_enz_mobile_dom"/>
</dbReference>
<dbReference type="EMBL" id="JAJSOF020000003">
    <property type="protein sequence ID" value="KAJ4449028.1"/>
    <property type="molecule type" value="Genomic_DNA"/>
</dbReference>
<evidence type="ECO:0000256" key="2">
    <source>
        <dbReference type="SAM" id="SignalP"/>
    </source>
</evidence>
<evidence type="ECO:0008006" key="7">
    <source>
        <dbReference type="Google" id="ProtNLM"/>
    </source>
</evidence>
<gene>
    <name evidence="5" type="ORF">ANN_00422</name>
</gene>
<dbReference type="InterPro" id="IPR036637">
    <property type="entry name" value="Phosphohistidine_dom_sf"/>
</dbReference>
<accession>A0ABQ8TT50</accession>
<evidence type="ECO:0000259" key="4">
    <source>
        <dbReference type="Pfam" id="PF01326"/>
    </source>
</evidence>
<feature type="chain" id="PRO_5045989519" description="Phosphoenolpyruvate synthase" evidence="2">
    <location>
        <begin position="30"/>
        <end position="1060"/>
    </location>
</feature>
<feature type="domain" description="PEP-utilising enzyme mobile" evidence="3">
    <location>
        <begin position="1028"/>
        <end position="1055"/>
    </location>
</feature>
<feature type="signal peptide" evidence="2">
    <location>
        <begin position="1"/>
        <end position="29"/>
    </location>
</feature>
<dbReference type="InterPro" id="IPR002192">
    <property type="entry name" value="PPDK_AMP/ATP-bd"/>
</dbReference>
<feature type="domain" description="Pyruvate phosphate dikinase AMP/ATP-binding" evidence="4">
    <location>
        <begin position="172"/>
        <end position="486"/>
    </location>
</feature>
<keyword evidence="2" id="KW-0732">Signal</keyword>
<reference evidence="5 6" key="1">
    <citation type="journal article" date="2022" name="Allergy">
        <title>Genome assembly and annotation of Periplaneta americana reveal a comprehensive cockroach allergen profile.</title>
        <authorList>
            <person name="Wang L."/>
            <person name="Xiong Q."/>
            <person name="Saelim N."/>
            <person name="Wang L."/>
            <person name="Nong W."/>
            <person name="Wan A.T."/>
            <person name="Shi M."/>
            <person name="Liu X."/>
            <person name="Cao Q."/>
            <person name="Hui J.H.L."/>
            <person name="Sookrung N."/>
            <person name="Leung T.F."/>
            <person name="Tungtrongchitr A."/>
            <person name="Tsui S.K.W."/>
        </authorList>
    </citation>
    <scope>NUCLEOTIDE SEQUENCE [LARGE SCALE GENOMIC DNA]</scope>
    <source>
        <strain evidence="5">PWHHKU_190912</strain>
    </source>
</reference>
<dbReference type="Proteomes" id="UP001148838">
    <property type="component" value="Unassembled WGS sequence"/>
</dbReference>
<name>A0ABQ8TT50_PERAM</name>
<feature type="domain" description="PEP-utilising enzyme mobile" evidence="3">
    <location>
        <begin position="982"/>
        <end position="1016"/>
    </location>
</feature>